<keyword evidence="2" id="KW-1185">Reference proteome</keyword>
<accession>A0A7R7EI25</accession>
<dbReference type="KEGG" id="ahb:bsdtb5_09000"/>
<reference evidence="1 2" key="1">
    <citation type="submission" date="2020-11" db="EMBL/GenBank/DDBJ databases">
        <title>Draft genome sequencing of a Lachnospiraceae strain isolated from anoxic soil subjected to BSD treatment.</title>
        <authorList>
            <person name="Uek A."/>
            <person name="Tonouchi A."/>
        </authorList>
    </citation>
    <scope>NUCLEOTIDE SEQUENCE [LARGE SCALE GENOMIC DNA]</scope>
    <source>
        <strain evidence="1 2">TB5</strain>
    </source>
</reference>
<evidence type="ECO:0000313" key="2">
    <source>
        <dbReference type="Proteomes" id="UP000595897"/>
    </source>
</evidence>
<gene>
    <name evidence="1" type="ORF">bsdtb5_09000</name>
</gene>
<name>A0A7R7EI25_9FIRM</name>
<protein>
    <submittedName>
        <fullName evidence="1">Uncharacterized protein</fullName>
    </submittedName>
</protein>
<organism evidence="1 2">
    <name type="scientific">Anaeromicropila herbilytica</name>
    <dbReference type="NCBI Taxonomy" id="2785025"/>
    <lineage>
        <taxon>Bacteria</taxon>
        <taxon>Bacillati</taxon>
        <taxon>Bacillota</taxon>
        <taxon>Clostridia</taxon>
        <taxon>Lachnospirales</taxon>
        <taxon>Lachnospiraceae</taxon>
        <taxon>Anaeromicropila</taxon>
    </lineage>
</organism>
<dbReference type="AlphaFoldDB" id="A0A7R7EI25"/>
<sequence length="575" mass="67229">MILYHASTAYQVLCCLVHKLAYNRKDEAVLMIVEHMLPKAKLEQFMNKIKEYDWFVEIISVPESSIRLCHGRPLNIDSSENEILEVIHNICNEVDGWYKSGFLRFRDIYLASDQWSVGVYLLYHKIPYHYLEDASGMLGDEERYLNIIRQINLTNYVLGNYLKGAGRSDNVISKLCDLRNQPNGFKDDKAVDFSIYHIVSELPKELINDLLKLYGAKRYRLEDSEQIVVYMTQFLRTLTIKNLKVQESITTLLIDYFAKDSRVIIKPHPKDRWIDYPGLIPEAYVLERDLPSELLPFVFEGKIDLVLTASSTSIGGMAYVAKNSISFGTDVEYHYERLHLMYAVAKIINEIYREQVIITHNIKSIQLEHFLSMYSRTFKINSPSEAVFELDKSGNIYVDGGHYSVGDACKKQYLINEKNDVLIFLNYRQRYEFFMNTELQTNNFIVISVDIKHSSISTKDICYGLEEETGVGLKSVLKNDIWVYCEKEEERRRILDMQERKTLKYSGLEVEISSKEATYFMILNGKMKAMQYALQQKENEEQNIVLNKMKEVIKQYQEEEMIKRILLEEEGIIYE</sequence>
<dbReference type="Proteomes" id="UP000595897">
    <property type="component" value="Chromosome"/>
</dbReference>
<dbReference type="EMBL" id="AP024169">
    <property type="protein sequence ID" value="BCN29605.1"/>
    <property type="molecule type" value="Genomic_DNA"/>
</dbReference>
<dbReference type="RefSeq" id="WP_271714874.1">
    <property type="nucleotide sequence ID" value="NZ_AP024169.1"/>
</dbReference>
<evidence type="ECO:0000313" key="1">
    <source>
        <dbReference type="EMBL" id="BCN29605.1"/>
    </source>
</evidence>
<proteinExistence type="predicted"/>